<evidence type="ECO:0000256" key="3">
    <source>
        <dbReference type="ARBA" id="ARBA00022692"/>
    </source>
</evidence>
<evidence type="ECO:0000256" key="2">
    <source>
        <dbReference type="ARBA" id="ARBA00010663"/>
    </source>
</evidence>
<comment type="subcellular location">
    <subcellularLocation>
        <location evidence="1">Membrane</location>
        <topology evidence="1">Multi-pass membrane protein</topology>
    </subcellularLocation>
</comment>
<evidence type="ECO:0000256" key="4">
    <source>
        <dbReference type="ARBA" id="ARBA00022989"/>
    </source>
</evidence>
<accession>A0ABQ7Q5Z3</accession>
<evidence type="ECO:0000256" key="1">
    <source>
        <dbReference type="ARBA" id="ARBA00004141"/>
    </source>
</evidence>
<feature type="transmembrane region" description="Helical" evidence="9">
    <location>
        <begin position="305"/>
        <end position="324"/>
    </location>
</feature>
<dbReference type="InterPro" id="IPR017452">
    <property type="entry name" value="GPCR_Rhodpsn_7TM"/>
</dbReference>
<dbReference type="PRINTS" id="PR00237">
    <property type="entry name" value="GPCRRHODOPSN"/>
</dbReference>
<comment type="caution">
    <text evidence="11">The sequence shown here is derived from an EMBL/GenBank/DDBJ whole genome shotgun (WGS) entry which is preliminary data.</text>
</comment>
<dbReference type="SUPFAM" id="SSF81321">
    <property type="entry name" value="Family A G protein-coupled receptor-like"/>
    <property type="match status" value="1"/>
</dbReference>
<sequence>MKKFQWTVNFVRLTSYGKKNMTVNTNDSEDEDMELWKKFLDIATDHNSERDSKILGTVVLVVFTVGLVANVLTCIVIYCDKTMHTATNYYLFNLAVSDIIFASTFLMKVNSLAIVHASESLCLLHAFTLVFMYCNITYTITVLAVERYVAITNPTALNSSPIWKRVLKIILLIWLVSTVMSLPLLSTINIVKTENFSVCSALPTTLTKIITLVMVIPMFVMPMMTMVYVYVKIVQEVTKIENFNADNYAFNHHNNKSKVNKLAVALTLSFLICWGPFFCTRILLFSLSVKQIIRLSQWWRWMDNVTFIASSSSILINPVLFSLISSKFRKALKKFWFTKIMGRTDKENGPTSTGTGLIERRETYVKRVTETSF</sequence>
<keyword evidence="8" id="KW-0807">Transducer</keyword>
<dbReference type="PANTHER" id="PTHR24243:SF208">
    <property type="entry name" value="PYROKININ-1 RECEPTOR"/>
    <property type="match status" value="1"/>
</dbReference>
<evidence type="ECO:0000259" key="10">
    <source>
        <dbReference type="PROSITE" id="PS50262"/>
    </source>
</evidence>
<dbReference type="Pfam" id="PF00001">
    <property type="entry name" value="7tm_1"/>
    <property type="match status" value="1"/>
</dbReference>
<evidence type="ECO:0000256" key="9">
    <source>
        <dbReference type="SAM" id="Phobius"/>
    </source>
</evidence>
<dbReference type="InterPro" id="IPR000276">
    <property type="entry name" value="GPCR_Rhodpsn"/>
</dbReference>
<comment type="similarity">
    <text evidence="2">Belongs to the G-protein coupled receptor 1 family.</text>
</comment>
<evidence type="ECO:0000313" key="12">
    <source>
        <dbReference type="Proteomes" id="UP000823941"/>
    </source>
</evidence>
<feature type="transmembrane region" description="Helical" evidence="9">
    <location>
        <begin position="166"/>
        <end position="189"/>
    </location>
</feature>
<feature type="transmembrane region" description="Helical" evidence="9">
    <location>
        <begin position="123"/>
        <end position="145"/>
    </location>
</feature>
<feature type="transmembrane region" description="Helical" evidence="9">
    <location>
        <begin position="209"/>
        <end position="231"/>
    </location>
</feature>
<feature type="transmembrane region" description="Helical" evidence="9">
    <location>
        <begin position="90"/>
        <end position="117"/>
    </location>
</feature>
<organism evidence="11 12">
    <name type="scientific">Plutella xylostella</name>
    <name type="common">Diamondback moth</name>
    <name type="synonym">Plutella maculipennis</name>
    <dbReference type="NCBI Taxonomy" id="51655"/>
    <lineage>
        <taxon>Eukaryota</taxon>
        <taxon>Metazoa</taxon>
        <taxon>Ecdysozoa</taxon>
        <taxon>Arthropoda</taxon>
        <taxon>Hexapoda</taxon>
        <taxon>Insecta</taxon>
        <taxon>Pterygota</taxon>
        <taxon>Neoptera</taxon>
        <taxon>Endopterygota</taxon>
        <taxon>Lepidoptera</taxon>
        <taxon>Glossata</taxon>
        <taxon>Ditrysia</taxon>
        <taxon>Yponomeutoidea</taxon>
        <taxon>Plutellidae</taxon>
        <taxon>Plutella</taxon>
    </lineage>
</organism>
<dbReference type="PANTHER" id="PTHR24243">
    <property type="entry name" value="G-PROTEIN COUPLED RECEPTOR"/>
    <property type="match status" value="1"/>
</dbReference>
<evidence type="ECO:0000313" key="11">
    <source>
        <dbReference type="EMBL" id="KAG7300139.1"/>
    </source>
</evidence>
<evidence type="ECO:0000256" key="6">
    <source>
        <dbReference type="ARBA" id="ARBA00023136"/>
    </source>
</evidence>
<keyword evidence="5" id="KW-0297">G-protein coupled receptor</keyword>
<keyword evidence="12" id="KW-1185">Reference proteome</keyword>
<keyword evidence="7" id="KW-0675">Receptor</keyword>
<evidence type="ECO:0000256" key="7">
    <source>
        <dbReference type="ARBA" id="ARBA00023170"/>
    </source>
</evidence>
<keyword evidence="4 9" id="KW-1133">Transmembrane helix</keyword>
<keyword evidence="6 9" id="KW-0472">Membrane</keyword>
<evidence type="ECO:0000256" key="5">
    <source>
        <dbReference type="ARBA" id="ARBA00023040"/>
    </source>
</evidence>
<dbReference type="CDD" id="cd00637">
    <property type="entry name" value="7tm_classA_rhodopsin-like"/>
    <property type="match status" value="1"/>
</dbReference>
<feature type="transmembrane region" description="Helical" evidence="9">
    <location>
        <begin position="262"/>
        <end position="285"/>
    </location>
</feature>
<gene>
    <name evidence="11" type="ORF">JYU34_015689</name>
</gene>
<dbReference type="EMBL" id="JAHIBW010000021">
    <property type="protein sequence ID" value="KAG7300139.1"/>
    <property type="molecule type" value="Genomic_DNA"/>
</dbReference>
<feature type="domain" description="G-protein coupled receptors family 1 profile" evidence="10">
    <location>
        <begin position="69"/>
        <end position="321"/>
    </location>
</feature>
<name>A0ABQ7Q5Z3_PLUXY</name>
<dbReference type="Proteomes" id="UP000823941">
    <property type="component" value="Chromosome 21"/>
</dbReference>
<protein>
    <recommendedName>
        <fullName evidence="10">G-protein coupled receptors family 1 profile domain-containing protein</fullName>
    </recommendedName>
</protein>
<reference evidence="11 12" key="1">
    <citation type="submission" date="2021-06" db="EMBL/GenBank/DDBJ databases">
        <title>A haploid diamondback moth (Plutella xylostella L.) genome assembly resolves 31 chromosomes and identifies a diamide resistance mutation.</title>
        <authorList>
            <person name="Ward C.M."/>
            <person name="Perry K.D."/>
            <person name="Baker G."/>
            <person name="Powis K."/>
            <person name="Heckel D.G."/>
            <person name="Baxter S.W."/>
        </authorList>
    </citation>
    <scope>NUCLEOTIDE SEQUENCE [LARGE SCALE GENOMIC DNA]</scope>
    <source>
        <strain evidence="11 12">LV</strain>
        <tissue evidence="11">Single pupa</tissue>
    </source>
</reference>
<evidence type="ECO:0000256" key="8">
    <source>
        <dbReference type="ARBA" id="ARBA00023224"/>
    </source>
</evidence>
<feature type="transmembrane region" description="Helical" evidence="9">
    <location>
        <begin position="54"/>
        <end position="78"/>
    </location>
</feature>
<keyword evidence="3 9" id="KW-0812">Transmembrane</keyword>
<dbReference type="Gene3D" id="1.20.1070.10">
    <property type="entry name" value="Rhodopsin 7-helix transmembrane proteins"/>
    <property type="match status" value="1"/>
</dbReference>
<dbReference type="PROSITE" id="PS50262">
    <property type="entry name" value="G_PROTEIN_RECEP_F1_2"/>
    <property type="match status" value="1"/>
</dbReference>
<proteinExistence type="inferred from homology"/>